<dbReference type="Gene3D" id="3.40.50.300">
    <property type="entry name" value="P-loop containing nucleotide triphosphate hydrolases"/>
    <property type="match status" value="2"/>
</dbReference>
<dbReference type="InterPro" id="IPR050107">
    <property type="entry name" value="ABC_carbohydrate_import_ATPase"/>
</dbReference>
<evidence type="ECO:0000256" key="2">
    <source>
        <dbReference type="ARBA" id="ARBA00022840"/>
    </source>
</evidence>
<organism evidence="4 5">
    <name type="scientific">Lacrimispora xylanisolvens</name>
    <dbReference type="NCBI Taxonomy" id="384636"/>
    <lineage>
        <taxon>Bacteria</taxon>
        <taxon>Bacillati</taxon>
        <taxon>Bacillota</taxon>
        <taxon>Clostridia</taxon>
        <taxon>Lachnospirales</taxon>
        <taxon>Lachnospiraceae</taxon>
        <taxon>Lacrimispora</taxon>
    </lineage>
</organism>
<dbReference type="RefSeq" id="WP_104439596.1">
    <property type="nucleotide sequence ID" value="NZ_PTJA01000019.1"/>
</dbReference>
<dbReference type="GO" id="GO:0016887">
    <property type="term" value="F:ATP hydrolysis activity"/>
    <property type="evidence" value="ECO:0007669"/>
    <property type="project" value="InterPro"/>
</dbReference>
<dbReference type="OrthoDB" id="9801987at2"/>
<dbReference type="PANTHER" id="PTHR43790">
    <property type="entry name" value="CARBOHYDRATE TRANSPORT ATP-BINDING PROTEIN MG119-RELATED"/>
    <property type="match status" value="1"/>
</dbReference>
<dbReference type="InterPro" id="IPR003439">
    <property type="entry name" value="ABC_transporter-like_ATP-bd"/>
</dbReference>
<protein>
    <submittedName>
        <fullName evidence="4">Ribose transport system ATP-binding protein</fullName>
    </submittedName>
</protein>
<dbReference type="InterPro" id="IPR027417">
    <property type="entry name" value="P-loop_NTPase"/>
</dbReference>
<comment type="caution">
    <text evidence="4">The sequence shown here is derived from an EMBL/GenBank/DDBJ whole genome shotgun (WGS) entry which is preliminary data.</text>
</comment>
<dbReference type="PROSITE" id="PS50893">
    <property type="entry name" value="ABC_TRANSPORTER_2"/>
    <property type="match status" value="1"/>
</dbReference>
<dbReference type="PANTHER" id="PTHR43790:SF8">
    <property type="entry name" value="SUGAR ABC TRANSPORTER ATP-BINDING PROTEIN"/>
    <property type="match status" value="1"/>
</dbReference>
<feature type="domain" description="ABC transporter" evidence="3">
    <location>
        <begin position="6"/>
        <end position="240"/>
    </location>
</feature>
<evidence type="ECO:0000313" key="4">
    <source>
        <dbReference type="EMBL" id="PPK75845.1"/>
    </source>
</evidence>
<name>A0A2S6HEE1_9FIRM</name>
<evidence type="ECO:0000259" key="3">
    <source>
        <dbReference type="PROSITE" id="PS50893"/>
    </source>
</evidence>
<dbReference type="Proteomes" id="UP000237749">
    <property type="component" value="Unassembled WGS sequence"/>
</dbReference>
<keyword evidence="1" id="KW-0547">Nucleotide-binding</keyword>
<keyword evidence="5" id="KW-1185">Reference proteome</keyword>
<proteinExistence type="predicted"/>
<dbReference type="Pfam" id="PF00005">
    <property type="entry name" value="ABC_tran"/>
    <property type="match status" value="1"/>
</dbReference>
<sequence length="450" mass="51630">MKQEVLRYENIYCSEGNQTLLKGVCLRAFQGQICCAIIPNLIEKQNLLRLLNGTLKPDSGWIYWNGEKINSHRSQDQIQKQTVFIGKTRGIFSQLSVEENIFVANSKVFWWNRAASLCRMAPDLIKELDLSLPMSSKAHTLDYGRQKQIELLRAYVSGRKLAVITDLEMFLSEDEMNGFFELSAKLKSKGMTFLYVSGSDSDLWKHTDEITIIKNGRSISRFTPHHFIQSVNEQNTTDTQDIQDLKLNPIISLTRYVKGGELLNILDTNSAECSHAISMLEGCRSITGKAIISNRSDTIFRSVLNEIVFIEARSLDEMIFTDMTIMDNFIFMLMQKKSGIQFKKSYRKLVKNLTEGIFTEKELEEKADKVSDECKLKLIYYRWIFLRPKILVCIKPFSSIDFQLRFLTINLLDEALKSGIAVILITNHIIEAYTMKGKHLTVENGCLFTD</sequence>
<accession>A0A2S6HEE1</accession>
<keyword evidence="2 4" id="KW-0067">ATP-binding</keyword>
<evidence type="ECO:0000313" key="5">
    <source>
        <dbReference type="Proteomes" id="UP000237749"/>
    </source>
</evidence>
<dbReference type="AlphaFoldDB" id="A0A2S6HEE1"/>
<evidence type="ECO:0000256" key="1">
    <source>
        <dbReference type="ARBA" id="ARBA00022741"/>
    </source>
</evidence>
<reference evidence="4 5" key="1">
    <citation type="submission" date="2018-02" db="EMBL/GenBank/DDBJ databases">
        <title>Genomic Encyclopedia of Archaeal and Bacterial Type Strains, Phase II (KMG-II): from individual species to whole genera.</title>
        <authorList>
            <person name="Goeker M."/>
        </authorList>
    </citation>
    <scope>NUCLEOTIDE SEQUENCE [LARGE SCALE GENOMIC DNA]</scope>
    <source>
        <strain evidence="4 5">DSM 3808</strain>
    </source>
</reference>
<gene>
    <name evidence="4" type="ORF">BXY41_11915</name>
</gene>
<dbReference type="SUPFAM" id="SSF52540">
    <property type="entry name" value="P-loop containing nucleoside triphosphate hydrolases"/>
    <property type="match status" value="2"/>
</dbReference>
<dbReference type="GO" id="GO:0005524">
    <property type="term" value="F:ATP binding"/>
    <property type="evidence" value="ECO:0007669"/>
    <property type="project" value="UniProtKB-KW"/>
</dbReference>
<dbReference type="EMBL" id="PTJA01000019">
    <property type="protein sequence ID" value="PPK75845.1"/>
    <property type="molecule type" value="Genomic_DNA"/>
</dbReference>